<gene>
    <name evidence="4" type="ORF">C0Q70_11008</name>
</gene>
<dbReference type="SMART" id="SM00992">
    <property type="entry name" value="YccV-like"/>
    <property type="match status" value="1"/>
</dbReference>
<dbReference type="PANTHER" id="PTHR44154">
    <property type="entry name" value="QUINONE OXIDOREDUCTASE"/>
    <property type="match status" value="1"/>
</dbReference>
<reference evidence="4 5" key="1">
    <citation type="submission" date="2018-04" db="EMBL/GenBank/DDBJ databases">
        <title>The genome of golden apple snail Pomacea canaliculata provides insight into stress tolerance and invasive adaptation.</title>
        <authorList>
            <person name="Liu C."/>
            <person name="Liu B."/>
            <person name="Ren Y."/>
            <person name="Zhang Y."/>
            <person name="Wang H."/>
            <person name="Li S."/>
            <person name="Jiang F."/>
            <person name="Yin L."/>
            <person name="Zhang G."/>
            <person name="Qian W."/>
            <person name="Fan W."/>
        </authorList>
    </citation>
    <scope>NUCLEOTIDE SEQUENCE [LARGE SCALE GENOMIC DNA]</scope>
    <source>
        <strain evidence="4">SZHN2017</strain>
        <tissue evidence="4">Muscle</tissue>
    </source>
</reference>
<dbReference type="InterPro" id="IPR051603">
    <property type="entry name" value="Zinc-ADH_QOR/CCCR"/>
</dbReference>
<evidence type="ECO:0000259" key="2">
    <source>
        <dbReference type="SMART" id="SM00829"/>
    </source>
</evidence>
<feature type="domain" description="Hemimethylated DNA-binding" evidence="3">
    <location>
        <begin position="116"/>
        <end position="217"/>
    </location>
</feature>
<dbReference type="GO" id="GO:0003730">
    <property type="term" value="F:mRNA 3'-UTR binding"/>
    <property type="evidence" value="ECO:0007669"/>
    <property type="project" value="TreeGrafter"/>
</dbReference>
<dbReference type="SMART" id="SM00829">
    <property type="entry name" value="PKS_ER"/>
    <property type="match status" value="1"/>
</dbReference>
<accession>A0A2T7P4T0</accession>
<dbReference type="GO" id="GO:0070402">
    <property type="term" value="F:NADPH binding"/>
    <property type="evidence" value="ECO:0007669"/>
    <property type="project" value="TreeGrafter"/>
</dbReference>
<dbReference type="SUPFAM" id="SSF141255">
    <property type="entry name" value="YccV-like"/>
    <property type="match status" value="1"/>
</dbReference>
<proteinExistence type="predicted"/>
<dbReference type="CDD" id="cd08253">
    <property type="entry name" value="zeta_crystallin"/>
    <property type="match status" value="1"/>
</dbReference>
<dbReference type="InterPro" id="IPR013154">
    <property type="entry name" value="ADH-like_N"/>
</dbReference>
<dbReference type="PANTHER" id="PTHR44154:SF1">
    <property type="entry name" value="QUINONE OXIDOREDUCTASE"/>
    <property type="match status" value="1"/>
</dbReference>
<keyword evidence="1" id="KW-0521">NADP</keyword>
<dbReference type="GO" id="GO:0005829">
    <property type="term" value="C:cytosol"/>
    <property type="evidence" value="ECO:0007669"/>
    <property type="project" value="TreeGrafter"/>
</dbReference>
<sequence>MPINRQAALQLSLLLLAVPAQYIIMRFITTPDTNRALAFRRLLSTAAGFRNKYLSFSAWSQWCKDILEMIGTSLPKDYHGRDDPNGESPAVEVLQFKDKNGYFATSPEPRLSRPANVQFHIGQVVHHKKWGYRGVIIGWDPEAKAPENWLRQNHPTDKPHWMKMPNYSILVDTRDRLVPQVTYVPQENLEVVVNTQIMHPAIDNYFESFDGAQYIPRPWLQALYPQDQKARLENIECNNLLSSSGSDHEGSVYLRQGRARGPQIRNQCSKPKVGDTQVLFKSSAAGINPVDVLMRQGMFLDNAVFPYILGWDAAGVVEAVGKSVKRFKKGDRVYCAGNVSGGYAEYVVSEERQTGHLGDKLTFAQGASVGVPYYTAYNAIVFKAHAKKGETVLIHGASGAVGLAAVQQCKSMGLRVLGTAGTPKGLDLVKRCGAEAVFNHREKGYAEKIKEATKTSGLNIILEMNGGLNLQLDLELISLRGRIAVIGTRQEATINPELFLAKEPIVLGVSLPHSTKEEWEEMTAAIEAGIKSGWVQPVVAREYPLAEAKQAQLDIMDSSMGASGNLVLKI</sequence>
<comment type="caution">
    <text evidence="4">The sequence shown here is derived from an EMBL/GenBank/DDBJ whole genome shotgun (WGS) entry which is preliminary data.</text>
</comment>
<dbReference type="InterPro" id="IPR011032">
    <property type="entry name" value="GroES-like_sf"/>
</dbReference>
<dbReference type="Gene3D" id="2.30.30.390">
    <property type="entry name" value="Hemimethylated DNA-binding domain"/>
    <property type="match status" value="1"/>
</dbReference>
<dbReference type="AlphaFoldDB" id="A0A2T7P4T0"/>
<dbReference type="EMBL" id="PZQS01000006">
    <property type="protein sequence ID" value="PVD28421.1"/>
    <property type="molecule type" value="Genomic_DNA"/>
</dbReference>
<dbReference type="GO" id="GO:0003677">
    <property type="term" value="F:DNA binding"/>
    <property type="evidence" value="ECO:0007669"/>
    <property type="project" value="InterPro"/>
</dbReference>
<dbReference type="InterPro" id="IPR036623">
    <property type="entry name" value="Hemimethylated_DNA-bd_sf"/>
</dbReference>
<dbReference type="Pfam" id="PF08240">
    <property type="entry name" value="ADH_N"/>
    <property type="match status" value="1"/>
</dbReference>
<dbReference type="GO" id="GO:0003960">
    <property type="term" value="F:quinone reductase (NADPH) activity"/>
    <property type="evidence" value="ECO:0007669"/>
    <property type="project" value="TreeGrafter"/>
</dbReference>
<feature type="domain" description="Enoyl reductase (ER)" evidence="2">
    <location>
        <begin position="257"/>
        <end position="568"/>
    </location>
</feature>
<evidence type="ECO:0008006" key="6">
    <source>
        <dbReference type="Google" id="ProtNLM"/>
    </source>
</evidence>
<dbReference type="InterPro" id="IPR011722">
    <property type="entry name" value="Hemimethylated_DNA-bd_dom"/>
</dbReference>
<organism evidence="4 5">
    <name type="scientific">Pomacea canaliculata</name>
    <name type="common">Golden apple snail</name>
    <dbReference type="NCBI Taxonomy" id="400727"/>
    <lineage>
        <taxon>Eukaryota</taxon>
        <taxon>Metazoa</taxon>
        <taxon>Spiralia</taxon>
        <taxon>Lophotrochozoa</taxon>
        <taxon>Mollusca</taxon>
        <taxon>Gastropoda</taxon>
        <taxon>Caenogastropoda</taxon>
        <taxon>Architaenioglossa</taxon>
        <taxon>Ampullarioidea</taxon>
        <taxon>Ampullariidae</taxon>
        <taxon>Pomacea</taxon>
    </lineage>
</organism>
<evidence type="ECO:0000259" key="3">
    <source>
        <dbReference type="SMART" id="SM00992"/>
    </source>
</evidence>
<evidence type="ECO:0000313" key="4">
    <source>
        <dbReference type="EMBL" id="PVD28421.1"/>
    </source>
</evidence>
<evidence type="ECO:0000256" key="1">
    <source>
        <dbReference type="ARBA" id="ARBA00022857"/>
    </source>
</evidence>
<dbReference type="SUPFAM" id="SSF51735">
    <property type="entry name" value="NAD(P)-binding Rossmann-fold domains"/>
    <property type="match status" value="1"/>
</dbReference>
<dbReference type="InterPro" id="IPR020843">
    <property type="entry name" value="ER"/>
</dbReference>
<dbReference type="Pfam" id="PF08755">
    <property type="entry name" value="YccV-like"/>
    <property type="match status" value="1"/>
</dbReference>
<dbReference type="OrthoDB" id="28868at2759"/>
<dbReference type="Gene3D" id="3.90.180.10">
    <property type="entry name" value="Medium-chain alcohol dehydrogenases, catalytic domain"/>
    <property type="match status" value="1"/>
</dbReference>
<dbReference type="NCBIfam" id="TIGR02097">
    <property type="entry name" value="yccV"/>
    <property type="match status" value="1"/>
</dbReference>
<dbReference type="InterPro" id="IPR036291">
    <property type="entry name" value="NAD(P)-bd_dom_sf"/>
</dbReference>
<name>A0A2T7P4T0_POMCA</name>
<dbReference type="InterPro" id="IPR013149">
    <property type="entry name" value="ADH-like_C"/>
</dbReference>
<dbReference type="STRING" id="400727.A0A2T7P4T0"/>
<dbReference type="SUPFAM" id="SSF50129">
    <property type="entry name" value="GroES-like"/>
    <property type="match status" value="1"/>
</dbReference>
<dbReference type="FunFam" id="3.40.50.720:FF:000244">
    <property type="entry name" value="quinone oxidoreductase"/>
    <property type="match status" value="1"/>
</dbReference>
<dbReference type="Proteomes" id="UP000245119">
    <property type="component" value="Linkage Group LG6"/>
</dbReference>
<protein>
    <recommendedName>
        <fullName evidence="6">Enoyl reductase (ER) domain-containing protein</fullName>
    </recommendedName>
</protein>
<keyword evidence="5" id="KW-1185">Reference proteome</keyword>
<evidence type="ECO:0000313" key="5">
    <source>
        <dbReference type="Proteomes" id="UP000245119"/>
    </source>
</evidence>
<dbReference type="Pfam" id="PF00107">
    <property type="entry name" value="ADH_zinc_N"/>
    <property type="match status" value="1"/>
</dbReference>
<dbReference type="Gene3D" id="3.40.50.720">
    <property type="entry name" value="NAD(P)-binding Rossmann-like Domain"/>
    <property type="match status" value="1"/>
</dbReference>